<dbReference type="EMBL" id="OY726397">
    <property type="protein sequence ID" value="CAJ1496758.1"/>
    <property type="molecule type" value="Genomic_DNA"/>
</dbReference>
<protein>
    <recommendedName>
        <fullName evidence="4">Helix-turn-helix domain-containing protein</fullName>
    </recommendedName>
</protein>
<proteinExistence type="predicted"/>
<evidence type="ECO:0000313" key="3">
    <source>
        <dbReference type="Proteomes" id="UP001190465"/>
    </source>
</evidence>
<name>A0ABN9MY56_9MYCO</name>
<organism evidence="2 3">
    <name type="scientific">[Mycobacterium] burgundiense</name>
    <dbReference type="NCBI Taxonomy" id="3064286"/>
    <lineage>
        <taxon>Bacteria</taxon>
        <taxon>Bacillati</taxon>
        <taxon>Actinomycetota</taxon>
        <taxon>Actinomycetes</taxon>
        <taxon>Mycobacteriales</taxon>
        <taxon>Mycobacteriaceae</taxon>
        <taxon>Mycolicibacterium</taxon>
    </lineage>
</organism>
<feature type="region of interest" description="Disordered" evidence="1">
    <location>
        <begin position="27"/>
        <end position="47"/>
    </location>
</feature>
<dbReference type="RefSeq" id="WP_308481058.1">
    <property type="nucleotide sequence ID" value="NZ_OY726397.1"/>
</dbReference>
<evidence type="ECO:0008006" key="4">
    <source>
        <dbReference type="Google" id="ProtNLM"/>
    </source>
</evidence>
<evidence type="ECO:0000256" key="1">
    <source>
        <dbReference type="SAM" id="MobiDB-lite"/>
    </source>
</evidence>
<gene>
    <name evidence="2" type="ORF">MU0053_000734</name>
</gene>
<reference evidence="2 3" key="1">
    <citation type="submission" date="2023-08" db="EMBL/GenBank/DDBJ databases">
        <authorList>
            <person name="Folkvardsen B D."/>
            <person name="Norman A."/>
        </authorList>
    </citation>
    <scope>NUCLEOTIDE SEQUENCE [LARGE SCALE GENOMIC DNA]</scope>
    <source>
        <strain evidence="2 3">Mu0053</strain>
    </source>
</reference>
<accession>A0ABN9MY56</accession>
<dbReference type="Proteomes" id="UP001190465">
    <property type="component" value="Chromosome"/>
</dbReference>
<sequence>MATSEPWWQNDPTIQALTRQVMAEIEEAAARPSRPKPDPDQPDPVVDEFYSGTCRRALAAARDGLAAARAAYDEAVLNARTAGYSWSEIGAVLGVSKQQLHRRFRGRS</sequence>
<evidence type="ECO:0000313" key="2">
    <source>
        <dbReference type="EMBL" id="CAJ1496758.1"/>
    </source>
</evidence>
<keyword evidence="3" id="KW-1185">Reference proteome</keyword>